<evidence type="ECO:0000313" key="4">
    <source>
        <dbReference type="Proteomes" id="UP000325081"/>
    </source>
</evidence>
<keyword evidence="4" id="KW-1185">Reference proteome</keyword>
<name>A0A5A7QFZ0_STRAF</name>
<evidence type="ECO:0000313" key="3">
    <source>
        <dbReference type="EMBL" id="GER43974.1"/>
    </source>
</evidence>
<evidence type="ECO:0000256" key="1">
    <source>
        <dbReference type="SAM" id="MobiDB-lite"/>
    </source>
</evidence>
<feature type="region of interest" description="Disordered" evidence="1">
    <location>
        <begin position="1"/>
        <end position="36"/>
    </location>
</feature>
<organism evidence="3 4">
    <name type="scientific">Striga asiatica</name>
    <name type="common">Asiatic witchweed</name>
    <name type="synonym">Buchnera asiatica</name>
    <dbReference type="NCBI Taxonomy" id="4170"/>
    <lineage>
        <taxon>Eukaryota</taxon>
        <taxon>Viridiplantae</taxon>
        <taxon>Streptophyta</taxon>
        <taxon>Embryophyta</taxon>
        <taxon>Tracheophyta</taxon>
        <taxon>Spermatophyta</taxon>
        <taxon>Magnoliopsida</taxon>
        <taxon>eudicotyledons</taxon>
        <taxon>Gunneridae</taxon>
        <taxon>Pentapetalae</taxon>
        <taxon>asterids</taxon>
        <taxon>lamiids</taxon>
        <taxon>Lamiales</taxon>
        <taxon>Orobanchaceae</taxon>
        <taxon>Buchnereae</taxon>
        <taxon>Striga</taxon>
    </lineage>
</organism>
<comment type="caution">
    <text evidence="3">The sequence shown here is derived from an EMBL/GenBank/DDBJ whole genome shotgun (WGS) entry which is preliminary data.</text>
</comment>
<proteinExistence type="predicted"/>
<feature type="region of interest" description="Disordered" evidence="1">
    <location>
        <begin position="110"/>
        <end position="136"/>
    </location>
</feature>
<gene>
    <name evidence="3" type="ORF">STAS_20848</name>
</gene>
<dbReference type="Proteomes" id="UP000325081">
    <property type="component" value="Unassembled WGS sequence"/>
</dbReference>
<dbReference type="InterPro" id="IPR032474">
    <property type="entry name" value="Argonaute_N"/>
</dbReference>
<feature type="compositionally biased region" description="Basic residues" evidence="1">
    <location>
        <begin position="127"/>
        <end position="136"/>
    </location>
</feature>
<dbReference type="OrthoDB" id="1111977at2759"/>
<dbReference type="EMBL" id="BKCP01006804">
    <property type="protein sequence ID" value="GER43974.1"/>
    <property type="molecule type" value="Genomic_DNA"/>
</dbReference>
<feature type="compositionally biased region" description="Pro residues" evidence="1">
    <location>
        <begin position="8"/>
        <end position="19"/>
    </location>
</feature>
<dbReference type="PANTHER" id="PTHR22891">
    <property type="entry name" value="EUKARYOTIC TRANSLATION INITIATION FACTOR 2C"/>
    <property type="match status" value="1"/>
</dbReference>
<sequence>MDNRKPETLPPPPPIPPKGVPEKFGRNSKCLPMAKRGLGSRGQNISLLTNHFKVSVSKTDGVGRKILGQVYETYKTELAGKRFAYDGEKSLFSVGPLPHNKLEFTVVMGTGNRSPEADGSPSESDRKRSRRRPHSKTYKVAINFDAKIPMSAIANALSGHETKHFKRL</sequence>
<evidence type="ECO:0000259" key="2">
    <source>
        <dbReference type="Pfam" id="PF16486"/>
    </source>
</evidence>
<accession>A0A5A7QFZ0</accession>
<dbReference type="AlphaFoldDB" id="A0A5A7QFZ0"/>
<protein>
    <submittedName>
        <fullName evidence="3">Argonaute family protein</fullName>
    </submittedName>
</protein>
<dbReference type="Pfam" id="PF16486">
    <property type="entry name" value="ArgoN"/>
    <property type="match status" value="1"/>
</dbReference>
<reference evidence="4" key="1">
    <citation type="journal article" date="2019" name="Curr. Biol.">
        <title>Genome Sequence of Striga asiatica Provides Insight into the Evolution of Plant Parasitism.</title>
        <authorList>
            <person name="Yoshida S."/>
            <person name="Kim S."/>
            <person name="Wafula E.K."/>
            <person name="Tanskanen J."/>
            <person name="Kim Y.M."/>
            <person name="Honaas L."/>
            <person name="Yang Z."/>
            <person name="Spallek T."/>
            <person name="Conn C.E."/>
            <person name="Ichihashi Y."/>
            <person name="Cheong K."/>
            <person name="Cui S."/>
            <person name="Der J.P."/>
            <person name="Gundlach H."/>
            <person name="Jiao Y."/>
            <person name="Hori C."/>
            <person name="Ishida J.K."/>
            <person name="Kasahara H."/>
            <person name="Kiba T."/>
            <person name="Kim M.S."/>
            <person name="Koo N."/>
            <person name="Laohavisit A."/>
            <person name="Lee Y.H."/>
            <person name="Lumba S."/>
            <person name="McCourt P."/>
            <person name="Mortimer J.C."/>
            <person name="Mutuku J.M."/>
            <person name="Nomura T."/>
            <person name="Sasaki-Sekimoto Y."/>
            <person name="Seto Y."/>
            <person name="Wang Y."/>
            <person name="Wakatake T."/>
            <person name="Sakakibara H."/>
            <person name="Demura T."/>
            <person name="Yamaguchi S."/>
            <person name="Yoneyama K."/>
            <person name="Manabe R.I."/>
            <person name="Nelson D.C."/>
            <person name="Schulman A.H."/>
            <person name="Timko M.P."/>
            <person name="dePamphilis C.W."/>
            <person name="Choi D."/>
            <person name="Shirasu K."/>
        </authorList>
    </citation>
    <scope>NUCLEOTIDE SEQUENCE [LARGE SCALE GENOMIC DNA]</scope>
    <source>
        <strain evidence="4">cv. UVA1</strain>
    </source>
</reference>
<feature type="domain" description="Protein argonaute N-terminal" evidence="2">
    <location>
        <begin position="44"/>
        <end position="162"/>
    </location>
</feature>